<proteinExistence type="predicted"/>
<keyword evidence="1" id="KW-0472">Membrane</keyword>
<accession>A0A9X1YKS3</accession>
<protein>
    <submittedName>
        <fullName evidence="2">PepSY-associated TM helix domain-containing protein</fullName>
    </submittedName>
</protein>
<sequence length="215" mass="23209">MERHLISPARATAVIWLRKTHGWIGLWGATLGLLFGFSGIWLNHRAVLPLKPAAERDNSRLALPDPRPADAHAMAAWLQSALSLPEPAGNVRTEKARPAPWAEASASAAAMQPEHWTFNFGAPRVQIQAEYWVGNDAVSVRRTDNGVVATLTNLHKGIGMPVAWILLVDTLAGSMILLSLSGLALWMLTRRRRTVGLAIFGTALAVTAGLAIAHL</sequence>
<feature type="transmembrane region" description="Helical" evidence="1">
    <location>
        <begin position="162"/>
        <end position="188"/>
    </location>
</feature>
<evidence type="ECO:0000313" key="2">
    <source>
        <dbReference type="EMBL" id="MCK9686182.1"/>
    </source>
</evidence>
<dbReference type="AlphaFoldDB" id="A0A9X1YKS3"/>
<evidence type="ECO:0000313" key="3">
    <source>
        <dbReference type="Proteomes" id="UP001139353"/>
    </source>
</evidence>
<evidence type="ECO:0000256" key="1">
    <source>
        <dbReference type="SAM" id="Phobius"/>
    </source>
</evidence>
<dbReference type="Pfam" id="PF16357">
    <property type="entry name" value="PepSY_TM_like_2"/>
    <property type="match status" value="1"/>
</dbReference>
<reference evidence="2" key="1">
    <citation type="submission" date="2021-11" db="EMBL/GenBank/DDBJ databases">
        <title>BS-T2-15 a new species belonging to the Comamonadaceae family isolated from the soil of a French oak forest.</title>
        <authorList>
            <person name="Mieszkin S."/>
            <person name="Alain K."/>
        </authorList>
    </citation>
    <scope>NUCLEOTIDE SEQUENCE</scope>
    <source>
        <strain evidence="2">BS-T2-15</strain>
    </source>
</reference>
<feature type="transmembrane region" description="Helical" evidence="1">
    <location>
        <begin position="195"/>
        <end position="213"/>
    </location>
</feature>
<dbReference type="RefSeq" id="WP_275682213.1">
    <property type="nucleotide sequence ID" value="NZ_JAJLJH010000002.1"/>
</dbReference>
<keyword evidence="3" id="KW-1185">Reference proteome</keyword>
<dbReference type="PANTHER" id="PTHR40115">
    <property type="entry name" value="INNER MEMBRANE PROTEIN WITH PEPSY TM HELIX"/>
    <property type="match status" value="1"/>
</dbReference>
<keyword evidence="1" id="KW-0812">Transmembrane</keyword>
<dbReference type="InterPro" id="IPR032307">
    <property type="entry name" value="PepSY_TM-like_2"/>
</dbReference>
<comment type="caution">
    <text evidence="2">The sequence shown here is derived from an EMBL/GenBank/DDBJ whole genome shotgun (WGS) entry which is preliminary data.</text>
</comment>
<name>A0A9X1YKS3_9BURK</name>
<dbReference type="EMBL" id="JAJLJH010000002">
    <property type="protein sequence ID" value="MCK9686182.1"/>
    <property type="molecule type" value="Genomic_DNA"/>
</dbReference>
<feature type="transmembrane region" description="Helical" evidence="1">
    <location>
        <begin position="21"/>
        <end position="42"/>
    </location>
</feature>
<dbReference type="Proteomes" id="UP001139353">
    <property type="component" value="Unassembled WGS sequence"/>
</dbReference>
<keyword evidence="1" id="KW-1133">Transmembrane helix</keyword>
<organism evidence="2 3">
    <name type="scientific">Scleromatobacter humisilvae</name>
    <dbReference type="NCBI Taxonomy" id="2897159"/>
    <lineage>
        <taxon>Bacteria</taxon>
        <taxon>Pseudomonadati</taxon>
        <taxon>Pseudomonadota</taxon>
        <taxon>Betaproteobacteria</taxon>
        <taxon>Burkholderiales</taxon>
        <taxon>Sphaerotilaceae</taxon>
        <taxon>Scleromatobacter</taxon>
    </lineage>
</organism>
<gene>
    <name evidence="2" type="ORF">LPC04_10745</name>
</gene>
<dbReference type="PANTHER" id="PTHR40115:SF1">
    <property type="entry name" value="INNER MEMBRANE PROTEIN WITH PEPSY TM HELIX"/>
    <property type="match status" value="1"/>
</dbReference>